<dbReference type="InterPro" id="IPR017972">
    <property type="entry name" value="Cyt_P450_CS"/>
</dbReference>
<dbReference type="InterPro" id="IPR001128">
    <property type="entry name" value="Cyt_P450"/>
</dbReference>
<evidence type="ECO:0000313" key="9">
    <source>
        <dbReference type="Proteomes" id="UP000245764"/>
    </source>
</evidence>
<evidence type="ECO:0000256" key="6">
    <source>
        <dbReference type="PIRSR" id="PIRSR602401-1"/>
    </source>
</evidence>
<keyword evidence="4 6" id="KW-0479">Metal-binding</keyword>
<dbReference type="AlphaFoldDB" id="A0A2H1G485"/>
<keyword evidence="7" id="KW-0560">Oxidoreductase</keyword>
<evidence type="ECO:0008006" key="10">
    <source>
        <dbReference type="Google" id="ProtNLM"/>
    </source>
</evidence>
<evidence type="ECO:0000256" key="2">
    <source>
        <dbReference type="ARBA" id="ARBA00010617"/>
    </source>
</evidence>
<dbReference type="PANTHER" id="PTHR24305:SF210">
    <property type="entry name" value="CYTOCHROME P450 MONOOXYGENASE ASQL-RELATED"/>
    <property type="match status" value="1"/>
</dbReference>
<protein>
    <recommendedName>
        <fullName evidence="10">Cytochrome P450 monooxygenase</fullName>
    </recommendedName>
</protein>
<dbReference type="InterPro" id="IPR050121">
    <property type="entry name" value="Cytochrome_P450_monoxygenase"/>
</dbReference>
<evidence type="ECO:0000256" key="7">
    <source>
        <dbReference type="RuleBase" id="RU000461"/>
    </source>
</evidence>
<dbReference type="PRINTS" id="PR00463">
    <property type="entry name" value="EP450I"/>
</dbReference>
<dbReference type="SUPFAM" id="SSF48264">
    <property type="entry name" value="Cytochrome P450"/>
    <property type="match status" value="1"/>
</dbReference>
<organism evidence="8 9">
    <name type="scientific">Zymoseptoria tritici ST99CH_1E4</name>
    <dbReference type="NCBI Taxonomy" id="1276532"/>
    <lineage>
        <taxon>Eukaryota</taxon>
        <taxon>Fungi</taxon>
        <taxon>Dikarya</taxon>
        <taxon>Ascomycota</taxon>
        <taxon>Pezizomycotina</taxon>
        <taxon>Dothideomycetes</taxon>
        <taxon>Dothideomycetidae</taxon>
        <taxon>Mycosphaerellales</taxon>
        <taxon>Mycosphaerellaceae</taxon>
        <taxon>Zymoseptoria</taxon>
    </lineage>
</organism>
<evidence type="ECO:0000256" key="4">
    <source>
        <dbReference type="ARBA" id="ARBA00022723"/>
    </source>
</evidence>
<dbReference type="GO" id="GO:0005506">
    <property type="term" value="F:iron ion binding"/>
    <property type="evidence" value="ECO:0007669"/>
    <property type="project" value="InterPro"/>
</dbReference>
<dbReference type="InterPro" id="IPR036396">
    <property type="entry name" value="Cyt_P450_sf"/>
</dbReference>
<keyword evidence="3 6" id="KW-0349">Heme</keyword>
<evidence type="ECO:0000313" key="8">
    <source>
        <dbReference type="EMBL" id="SMR48370.1"/>
    </source>
</evidence>
<dbReference type="GO" id="GO:0020037">
    <property type="term" value="F:heme binding"/>
    <property type="evidence" value="ECO:0007669"/>
    <property type="project" value="InterPro"/>
</dbReference>
<reference evidence="9" key="1">
    <citation type="submission" date="2017-05" db="EMBL/GenBank/DDBJ databases">
        <authorList>
            <person name="Song R."/>
            <person name="Chenine A.L."/>
            <person name="Ruprecht R.M."/>
        </authorList>
    </citation>
    <scope>NUCLEOTIDE SEQUENCE [LARGE SCALE GENOMIC DNA]</scope>
</reference>
<comment type="cofactor">
    <cofactor evidence="1 6">
        <name>heme</name>
        <dbReference type="ChEBI" id="CHEBI:30413"/>
    </cofactor>
</comment>
<dbReference type="PROSITE" id="PS00086">
    <property type="entry name" value="CYTOCHROME_P450"/>
    <property type="match status" value="1"/>
</dbReference>
<keyword evidence="7" id="KW-0503">Monooxygenase</keyword>
<dbReference type="GO" id="GO:0004497">
    <property type="term" value="F:monooxygenase activity"/>
    <property type="evidence" value="ECO:0007669"/>
    <property type="project" value="UniProtKB-KW"/>
</dbReference>
<dbReference type="Pfam" id="PF00067">
    <property type="entry name" value="p450"/>
    <property type="match status" value="1"/>
</dbReference>
<accession>A0A2H1G485</accession>
<comment type="similarity">
    <text evidence="2 7">Belongs to the cytochrome P450 family.</text>
</comment>
<keyword evidence="5 6" id="KW-0408">Iron</keyword>
<evidence type="ECO:0000256" key="5">
    <source>
        <dbReference type="ARBA" id="ARBA00023004"/>
    </source>
</evidence>
<sequence>MFDTPFNLLLNHTGHMSPYLILAVITATYLGFKIVRSLHDAYFGPLSKFPGPKLRALSKWPSNITVIRGSEGVELPALHEQYGPVVRIGPKELSYAGGAASWRGIYGFRKSGDAHPAKLEKDYAKPLNRVDGIFTADDANHGRQRKILSHSFADKTLKDFEPMLKLWVGKLTDRIADESGEEVDLLKYYNCTTFDIMGDLTFGEDLHMLETGEYNDWVKAIFQGIKSGTIIRGVKHLSAISEWVVNRFVVYNPKVRTATAEHWKLSKDRVDRRLARTDERRDLWTKILAKSNTPEALTYDEHHSNAAIFMVAGTETTAAALAGTTYWLLRNPDCLNKLTSEIRDAFANAAEITLDSVQRLQYLQAVLQEGLRMYPPVPSKLPREVPAGGTMIDGELIPEHTSVGVHQLSTYRLESNFKDAYEFHPERWLGDERYANDHLDALEAFSVGPRSCIGKNLAWHEMRLILTNILFHFDLQLSKESIDWHDQKIYTIWEKRPLLVRAVPRSS</sequence>
<dbReference type="Proteomes" id="UP000245764">
    <property type="component" value="Chromosome 3"/>
</dbReference>
<dbReference type="GO" id="GO:0016705">
    <property type="term" value="F:oxidoreductase activity, acting on paired donors, with incorporation or reduction of molecular oxygen"/>
    <property type="evidence" value="ECO:0007669"/>
    <property type="project" value="InterPro"/>
</dbReference>
<dbReference type="PANTHER" id="PTHR24305">
    <property type="entry name" value="CYTOCHROME P450"/>
    <property type="match status" value="1"/>
</dbReference>
<dbReference type="Gene3D" id="1.10.630.10">
    <property type="entry name" value="Cytochrome P450"/>
    <property type="match status" value="1"/>
</dbReference>
<proteinExistence type="inferred from homology"/>
<evidence type="ECO:0000256" key="1">
    <source>
        <dbReference type="ARBA" id="ARBA00001971"/>
    </source>
</evidence>
<dbReference type="PRINTS" id="PR00385">
    <property type="entry name" value="P450"/>
</dbReference>
<evidence type="ECO:0000256" key="3">
    <source>
        <dbReference type="ARBA" id="ARBA00022617"/>
    </source>
</evidence>
<name>A0A2H1G485_ZYMTR</name>
<gene>
    <name evidence="8" type="ORF">ZT1E4_G3760</name>
</gene>
<feature type="binding site" description="axial binding residue" evidence="6">
    <location>
        <position position="452"/>
    </location>
    <ligand>
        <name>heme</name>
        <dbReference type="ChEBI" id="CHEBI:30413"/>
    </ligand>
    <ligandPart>
        <name>Fe</name>
        <dbReference type="ChEBI" id="CHEBI:18248"/>
    </ligandPart>
</feature>
<dbReference type="InterPro" id="IPR002401">
    <property type="entry name" value="Cyt_P450_E_grp-I"/>
</dbReference>
<dbReference type="CDD" id="cd11058">
    <property type="entry name" value="CYP60B-like"/>
    <property type="match status" value="1"/>
</dbReference>
<dbReference type="EMBL" id="LT854255">
    <property type="protein sequence ID" value="SMR48370.1"/>
    <property type="molecule type" value="Genomic_DNA"/>
</dbReference>